<reference evidence="4 5" key="1">
    <citation type="submission" date="2016-07" db="EMBL/GenBank/DDBJ databases">
        <title>Pervasive Adenine N6-methylation of Active Genes in Fungi.</title>
        <authorList>
            <consortium name="DOE Joint Genome Institute"/>
            <person name="Mondo S.J."/>
            <person name="Dannebaum R.O."/>
            <person name="Kuo R.C."/>
            <person name="Labutti K."/>
            <person name="Haridas S."/>
            <person name="Kuo A."/>
            <person name="Salamov A."/>
            <person name="Ahrendt S.R."/>
            <person name="Lipzen A."/>
            <person name="Sullivan W."/>
            <person name="Andreopoulos W.B."/>
            <person name="Clum A."/>
            <person name="Lindquist E."/>
            <person name="Daum C."/>
            <person name="Ramamoorthy G.K."/>
            <person name="Gryganskyi A."/>
            <person name="Culley D."/>
            <person name="Magnuson J.K."/>
            <person name="James T.Y."/>
            <person name="O'Malley M.A."/>
            <person name="Stajich J.E."/>
            <person name="Spatafora J.W."/>
            <person name="Visel A."/>
            <person name="Grigoriev I.V."/>
        </authorList>
    </citation>
    <scope>NUCLEOTIDE SEQUENCE [LARGE SCALE GENOMIC DNA]</scope>
    <source>
        <strain evidence="4 5">CBS 115471</strain>
    </source>
</reference>
<evidence type="ECO:0000256" key="1">
    <source>
        <dbReference type="ARBA" id="ARBA00022603"/>
    </source>
</evidence>
<accession>A0A1Y1Z3D1</accession>
<protein>
    <submittedName>
        <fullName evidence="4">S-adenosyl-L-methionine-dependent methyltransferase</fullName>
    </submittedName>
</protein>
<dbReference type="OrthoDB" id="2013972at2759"/>
<feature type="domain" description="Methyltransferase" evidence="3">
    <location>
        <begin position="43"/>
        <end position="136"/>
    </location>
</feature>
<sequence length="262" mass="28444">MDAEFGAAHFDRVASSYEATDATSKIARELLALAPPISAKSAVLDNACGPGIITSEIKKQSHSADARICAVDISPAMIEKVREKNLPGVEAGVMDAQNLNFANDIFTHSFTNMGIFLFPDPEKGAVEIYRTLKPGGIAVVTSIKQAGWIRIFQSAQRAVKPGVPLWNGMLLEEWSTKEKLQSVIEAGGFRKENIDFGTAGSVMPGSMMGSFLESIKDKATSMITEGWSKQEQDGFDVALQVELERTPSQSFEIETWVAVARK</sequence>
<evidence type="ECO:0000313" key="5">
    <source>
        <dbReference type="Proteomes" id="UP000193144"/>
    </source>
</evidence>
<dbReference type="InterPro" id="IPR029063">
    <property type="entry name" value="SAM-dependent_MTases_sf"/>
</dbReference>
<name>A0A1Y1Z3D1_9PLEO</name>
<dbReference type="Gene3D" id="3.40.50.150">
    <property type="entry name" value="Vaccinia Virus protein VP39"/>
    <property type="match status" value="1"/>
</dbReference>
<dbReference type="SUPFAM" id="SSF53335">
    <property type="entry name" value="S-adenosyl-L-methionine-dependent methyltransferases"/>
    <property type="match status" value="1"/>
</dbReference>
<dbReference type="AlphaFoldDB" id="A0A1Y1Z3D1"/>
<dbReference type="STRING" id="1231657.A0A1Y1Z3D1"/>
<dbReference type="GO" id="GO:0032259">
    <property type="term" value="P:methylation"/>
    <property type="evidence" value="ECO:0007669"/>
    <property type="project" value="UniProtKB-KW"/>
</dbReference>
<keyword evidence="5" id="KW-1185">Reference proteome</keyword>
<dbReference type="InterPro" id="IPR041698">
    <property type="entry name" value="Methyltransf_25"/>
</dbReference>
<proteinExistence type="predicted"/>
<organism evidence="4 5">
    <name type="scientific">Clohesyomyces aquaticus</name>
    <dbReference type="NCBI Taxonomy" id="1231657"/>
    <lineage>
        <taxon>Eukaryota</taxon>
        <taxon>Fungi</taxon>
        <taxon>Dikarya</taxon>
        <taxon>Ascomycota</taxon>
        <taxon>Pezizomycotina</taxon>
        <taxon>Dothideomycetes</taxon>
        <taxon>Pleosporomycetidae</taxon>
        <taxon>Pleosporales</taxon>
        <taxon>Lindgomycetaceae</taxon>
        <taxon>Clohesyomyces</taxon>
    </lineage>
</organism>
<keyword evidence="2 4" id="KW-0808">Transferase</keyword>
<dbReference type="PANTHER" id="PTHR43861">
    <property type="entry name" value="TRANS-ACONITATE 2-METHYLTRANSFERASE-RELATED"/>
    <property type="match status" value="1"/>
</dbReference>
<evidence type="ECO:0000259" key="3">
    <source>
        <dbReference type="Pfam" id="PF13649"/>
    </source>
</evidence>
<dbReference type="GO" id="GO:0008168">
    <property type="term" value="F:methyltransferase activity"/>
    <property type="evidence" value="ECO:0007669"/>
    <property type="project" value="UniProtKB-KW"/>
</dbReference>
<comment type="caution">
    <text evidence="4">The sequence shown here is derived from an EMBL/GenBank/DDBJ whole genome shotgun (WGS) entry which is preliminary data.</text>
</comment>
<keyword evidence="1 4" id="KW-0489">Methyltransferase</keyword>
<dbReference type="CDD" id="cd02440">
    <property type="entry name" value="AdoMet_MTases"/>
    <property type="match status" value="1"/>
</dbReference>
<gene>
    <name evidence="4" type="ORF">BCR34DRAFT_572669</name>
</gene>
<dbReference type="EMBL" id="MCFA01000135">
    <property type="protein sequence ID" value="ORY04457.1"/>
    <property type="molecule type" value="Genomic_DNA"/>
</dbReference>
<evidence type="ECO:0000313" key="4">
    <source>
        <dbReference type="EMBL" id="ORY04457.1"/>
    </source>
</evidence>
<evidence type="ECO:0000256" key="2">
    <source>
        <dbReference type="ARBA" id="ARBA00022679"/>
    </source>
</evidence>
<dbReference type="Pfam" id="PF13649">
    <property type="entry name" value="Methyltransf_25"/>
    <property type="match status" value="1"/>
</dbReference>
<dbReference type="Proteomes" id="UP000193144">
    <property type="component" value="Unassembled WGS sequence"/>
</dbReference>
<dbReference type="PANTHER" id="PTHR43861:SF1">
    <property type="entry name" value="TRANS-ACONITATE 2-METHYLTRANSFERASE"/>
    <property type="match status" value="1"/>
</dbReference>